<keyword evidence="1" id="KW-0433">Leucine-rich repeat</keyword>
<dbReference type="PANTHER" id="PTHR46652">
    <property type="entry name" value="LEUCINE-RICH REPEAT AND IQ DOMAIN-CONTAINING PROTEIN 1-RELATED"/>
    <property type="match status" value="1"/>
</dbReference>
<keyword evidence="6" id="KW-1185">Reference proteome</keyword>
<dbReference type="InterPro" id="IPR050836">
    <property type="entry name" value="SDS22/Internalin_LRR"/>
</dbReference>
<dbReference type="EMBL" id="CAXDID020000018">
    <property type="protein sequence ID" value="CAL5985333.1"/>
    <property type="molecule type" value="Genomic_DNA"/>
</dbReference>
<comment type="caution">
    <text evidence="4">The sequence shown here is derived from an EMBL/GenBank/DDBJ whole genome shotgun (WGS) entry which is preliminary data.</text>
</comment>
<dbReference type="PROSITE" id="PS51450">
    <property type="entry name" value="LRR"/>
    <property type="match status" value="2"/>
</dbReference>
<dbReference type="EMBL" id="CATOUU010000834">
    <property type="protein sequence ID" value="CAI9952891.1"/>
    <property type="molecule type" value="Genomic_DNA"/>
</dbReference>
<dbReference type="AlphaFoldDB" id="A0AA86Q676"/>
<feature type="signal peptide" evidence="3">
    <location>
        <begin position="1"/>
        <end position="15"/>
    </location>
</feature>
<proteinExistence type="predicted"/>
<evidence type="ECO:0000313" key="5">
    <source>
        <dbReference type="EMBL" id="CAL5985333.1"/>
    </source>
</evidence>
<gene>
    <name evidence="4" type="ORF">HINF_LOCUS40536</name>
    <name evidence="5" type="ORF">HINF_LOCUS8794</name>
</gene>
<protein>
    <submittedName>
        <fullName evidence="4">Leucine-rich repeat domain-containing protein</fullName>
    </submittedName>
    <submittedName>
        <fullName evidence="5">Leucine-rich_repeat domain-containing protein</fullName>
    </submittedName>
</protein>
<evidence type="ECO:0000256" key="3">
    <source>
        <dbReference type="SAM" id="SignalP"/>
    </source>
</evidence>
<reference evidence="5 6" key="2">
    <citation type="submission" date="2024-07" db="EMBL/GenBank/DDBJ databases">
        <authorList>
            <person name="Akdeniz Z."/>
        </authorList>
    </citation>
    <scope>NUCLEOTIDE SEQUENCE [LARGE SCALE GENOMIC DNA]</scope>
</reference>
<evidence type="ECO:0000256" key="1">
    <source>
        <dbReference type="ARBA" id="ARBA00022614"/>
    </source>
</evidence>
<evidence type="ECO:0000313" key="6">
    <source>
        <dbReference type="Proteomes" id="UP001642409"/>
    </source>
</evidence>
<keyword evidence="3" id="KW-0732">Signal</keyword>
<dbReference type="Gene3D" id="3.80.10.10">
    <property type="entry name" value="Ribonuclease Inhibitor"/>
    <property type="match status" value="1"/>
</dbReference>
<name>A0AA86Q676_9EUKA</name>
<keyword evidence="2" id="KW-0677">Repeat</keyword>
<dbReference type="SUPFAM" id="SSF52058">
    <property type="entry name" value="L domain-like"/>
    <property type="match status" value="1"/>
</dbReference>
<evidence type="ECO:0000256" key="2">
    <source>
        <dbReference type="ARBA" id="ARBA00022737"/>
    </source>
</evidence>
<accession>A0AA86Q676</accession>
<dbReference type="InterPro" id="IPR001611">
    <property type="entry name" value="Leu-rich_rpt"/>
</dbReference>
<feature type="chain" id="PRO_5041693571" evidence="3">
    <location>
        <begin position="16"/>
        <end position="363"/>
    </location>
</feature>
<evidence type="ECO:0000313" key="4">
    <source>
        <dbReference type="EMBL" id="CAI9952891.1"/>
    </source>
</evidence>
<organism evidence="4">
    <name type="scientific">Hexamita inflata</name>
    <dbReference type="NCBI Taxonomy" id="28002"/>
    <lineage>
        <taxon>Eukaryota</taxon>
        <taxon>Metamonada</taxon>
        <taxon>Diplomonadida</taxon>
        <taxon>Hexamitidae</taxon>
        <taxon>Hexamitinae</taxon>
        <taxon>Hexamita</taxon>
    </lineage>
</organism>
<reference evidence="4" key="1">
    <citation type="submission" date="2023-06" db="EMBL/GenBank/DDBJ databases">
        <authorList>
            <person name="Kurt Z."/>
        </authorList>
    </citation>
    <scope>NUCLEOTIDE SEQUENCE</scope>
</reference>
<dbReference type="InterPro" id="IPR032675">
    <property type="entry name" value="LRR_dom_sf"/>
</dbReference>
<sequence length="363" mass="41536">MFLLTCFLVVQYVQNSKNWLTRYPFQNQPLLKIEIPDTCANKGIDLNPLCKVNNLTKLSIQNCALKNTDQISLLINLEELDLSANGGLKINSLYKIQGLTRLQLRGCDLNSIDQIMLLTNLEVLDISWNKLQNIDSISQLVNIKELNVSINKNLDISPLKSLVGLVKLNIQQCGLTQLSALKPLVNLQILQLNQNPYINIAELQYLNNLTFLDLSCCHLVSIYVLRPLVNLENLLIAFNNTVYLDANLIDMKQLQMLRVDGNGISDFTSIEKHKNFNNLNQFGERSFDISNQKNPMKTEATQLRRVEYPNNYLKENQNKRKIFKTRFDTLKLEIKAIINNANHIQFTSSVVQLFEQLNQAVSQ</sequence>
<dbReference type="PANTHER" id="PTHR46652:SF3">
    <property type="entry name" value="LEUCINE-RICH REPEAT-CONTAINING PROTEIN 9"/>
    <property type="match status" value="1"/>
</dbReference>
<dbReference type="Proteomes" id="UP001642409">
    <property type="component" value="Unassembled WGS sequence"/>
</dbReference>
<dbReference type="SMART" id="SM00365">
    <property type="entry name" value="LRR_SD22"/>
    <property type="match status" value="3"/>
</dbReference>